<reference evidence="3" key="1">
    <citation type="submission" date="2022-07" db="EMBL/GenBank/DDBJ databases">
        <title>Phylogenomic reconstructions and comparative analyses of Kickxellomycotina fungi.</title>
        <authorList>
            <person name="Reynolds N.K."/>
            <person name="Stajich J.E."/>
            <person name="Barry K."/>
            <person name="Grigoriev I.V."/>
            <person name="Crous P."/>
            <person name="Smith M.E."/>
        </authorList>
    </citation>
    <scope>NUCLEOTIDE SEQUENCE</scope>
    <source>
        <strain evidence="3">BCRC 34381</strain>
    </source>
</reference>
<evidence type="ECO:0000313" key="4">
    <source>
        <dbReference type="Proteomes" id="UP001143981"/>
    </source>
</evidence>
<feature type="domain" description="PAN2 UCH" evidence="2">
    <location>
        <begin position="1"/>
        <end position="226"/>
    </location>
</feature>
<sequence length="282" mass="30361">MTCTTCESVQARESHVASLELDPPQGSAELALVLAGGATSIARADALRSGKKIGFIQLLERALAKSLKAKGWCASCRKFQLMQTDKFITEPPAGYVVLNFPSQLPVDAAAGATDLAGGANVSSTNEGASAWQMTLPTMFELDSVPSDDGYVQRVHVRAPDNPSTAGAADEGGQESEPGTSGVRRQFRLAAVVSEIRDQPRGRGHLVVHVRNPDDPCKWLLFNDFLVQPASEDSVTRLYDKWRMPSIAVYADESREDLASIVEAVVNRHPYKFSTSILTSPSS</sequence>
<name>A0A9W8CQN7_9FUNG</name>
<dbReference type="GO" id="GO:0000289">
    <property type="term" value="P:nuclear-transcribed mRNA poly(A) tail shortening"/>
    <property type="evidence" value="ECO:0007669"/>
    <property type="project" value="TreeGrafter"/>
</dbReference>
<dbReference type="InterPro" id="IPR038765">
    <property type="entry name" value="Papain-like_cys_pep_sf"/>
</dbReference>
<dbReference type="OrthoDB" id="16516at2759"/>
<evidence type="ECO:0000256" key="1">
    <source>
        <dbReference type="SAM" id="MobiDB-lite"/>
    </source>
</evidence>
<dbReference type="GO" id="GO:0031251">
    <property type="term" value="C:PAN complex"/>
    <property type="evidence" value="ECO:0007669"/>
    <property type="project" value="TreeGrafter"/>
</dbReference>
<proteinExistence type="predicted"/>
<dbReference type="EC" id="3.1.13.4" evidence="3"/>
<gene>
    <name evidence="3" type="primary">PAN2_1</name>
    <name evidence="3" type="ORF">LPJ61_005982</name>
</gene>
<dbReference type="Proteomes" id="UP001143981">
    <property type="component" value="Unassembled WGS sequence"/>
</dbReference>
<feature type="non-terminal residue" evidence="3">
    <location>
        <position position="282"/>
    </location>
</feature>
<dbReference type="InterPro" id="IPR050785">
    <property type="entry name" value="PAN2-PAN3_catalytic_subunit"/>
</dbReference>
<dbReference type="Pfam" id="PF13423">
    <property type="entry name" value="UCH_1"/>
    <property type="match status" value="1"/>
</dbReference>
<dbReference type="EMBL" id="JANBOI010002430">
    <property type="protein sequence ID" value="KAJ1721929.1"/>
    <property type="molecule type" value="Genomic_DNA"/>
</dbReference>
<dbReference type="SUPFAM" id="SSF54001">
    <property type="entry name" value="Cysteine proteinases"/>
    <property type="match status" value="1"/>
</dbReference>
<dbReference type="Gene3D" id="3.90.70.10">
    <property type="entry name" value="Cysteine proteinases"/>
    <property type="match status" value="1"/>
</dbReference>
<dbReference type="InterPro" id="IPR028881">
    <property type="entry name" value="PAN2_UCH_dom"/>
</dbReference>
<keyword evidence="3" id="KW-0378">Hydrolase</keyword>
<dbReference type="GO" id="GO:0004535">
    <property type="term" value="F:poly(A)-specific ribonuclease activity"/>
    <property type="evidence" value="ECO:0007669"/>
    <property type="project" value="UniProtKB-EC"/>
</dbReference>
<evidence type="ECO:0000313" key="3">
    <source>
        <dbReference type="EMBL" id="KAJ1721929.1"/>
    </source>
</evidence>
<dbReference type="GO" id="GO:0000932">
    <property type="term" value="C:P-body"/>
    <property type="evidence" value="ECO:0007669"/>
    <property type="project" value="TreeGrafter"/>
</dbReference>
<dbReference type="AlphaFoldDB" id="A0A9W8CQN7"/>
<evidence type="ECO:0000259" key="2">
    <source>
        <dbReference type="Pfam" id="PF13423"/>
    </source>
</evidence>
<keyword evidence="4" id="KW-1185">Reference proteome</keyword>
<comment type="caution">
    <text evidence="3">The sequence shown here is derived from an EMBL/GenBank/DDBJ whole genome shotgun (WGS) entry which is preliminary data.</text>
</comment>
<dbReference type="PANTHER" id="PTHR15728">
    <property type="entry name" value="DEADENYLATION COMPLEX CATALYTIC SUBUNIT PAN2"/>
    <property type="match status" value="1"/>
</dbReference>
<organism evidence="3 4">
    <name type="scientific">Coemansia biformis</name>
    <dbReference type="NCBI Taxonomy" id="1286918"/>
    <lineage>
        <taxon>Eukaryota</taxon>
        <taxon>Fungi</taxon>
        <taxon>Fungi incertae sedis</taxon>
        <taxon>Zoopagomycota</taxon>
        <taxon>Kickxellomycotina</taxon>
        <taxon>Kickxellomycetes</taxon>
        <taxon>Kickxellales</taxon>
        <taxon>Kickxellaceae</taxon>
        <taxon>Coemansia</taxon>
    </lineage>
</organism>
<accession>A0A9W8CQN7</accession>
<protein>
    <submittedName>
        <fullName evidence="3">Poly(A)-specific ribonuclease</fullName>
        <ecNumber evidence="3">3.1.13.4</ecNumber>
    </submittedName>
</protein>
<feature type="region of interest" description="Disordered" evidence="1">
    <location>
        <begin position="159"/>
        <end position="182"/>
    </location>
</feature>
<dbReference type="PANTHER" id="PTHR15728:SF0">
    <property type="entry name" value="PAN2-PAN3 DEADENYLATION COMPLEX CATALYTIC SUBUNIT PAN2"/>
    <property type="match status" value="1"/>
</dbReference>